<dbReference type="Proteomes" id="UP000661077">
    <property type="component" value="Unassembled WGS sequence"/>
</dbReference>
<organism evidence="3 4">
    <name type="scientific">Steroidobacter gossypii</name>
    <dbReference type="NCBI Taxonomy" id="2805490"/>
    <lineage>
        <taxon>Bacteria</taxon>
        <taxon>Pseudomonadati</taxon>
        <taxon>Pseudomonadota</taxon>
        <taxon>Gammaproteobacteria</taxon>
        <taxon>Steroidobacterales</taxon>
        <taxon>Steroidobacteraceae</taxon>
        <taxon>Steroidobacter</taxon>
    </lineage>
</organism>
<dbReference type="InterPro" id="IPR001478">
    <property type="entry name" value="PDZ"/>
</dbReference>
<dbReference type="Gene3D" id="1.10.390.10">
    <property type="entry name" value="Neutral Protease Domain 2"/>
    <property type="match status" value="1"/>
</dbReference>
<dbReference type="RefSeq" id="WP_203167662.1">
    <property type="nucleotide sequence ID" value="NZ_JAEVLS010000002.1"/>
</dbReference>
<feature type="chain" id="PRO_5045755856" description="PDZ domain-containing protein" evidence="1">
    <location>
        <begin position="28"/>
        <end position="575"/>
    </location>
</feature>
<dbReference type="InterPro" id="IPR027268">
    <property type="entry name" value="Peptidase_M4/M1_CTD_sf"/>
</dbReference>
<proteinExistence type="predicted"/>
<keyword evidence="1" id="KW-0732">Signal</keyword>
<dbReference type="SUPFAM" id="SSF50156">
    <property type="entry name" value="PDZ domain-like"/>
    <property type="match status" value="1"/>
</dbReference>
<dbReference type="SUPFAM" id="SSF55486">
    <property type="entry name" value="Metalloproteases ('zincins'), catalytic domain"/>
    <property type="match status" value="1"/>
</dbReference>
<comment type="caution">
    <text evidence="3">The sequence shown here is derived from an EMBL/GenBank/DDBJ whole genome shotgun (WGS) entry which is preliminary data.</text>
</comment>
<evidence type="ECO:0000256" key="1">
    <source>
        <dbReference type="SAM" id="SignalP"/>
    </source>
</evidence>
<sequence length="575" mass="63033">MRLAGHGRWLSGALALLVGIFPGLATAQSETPPPALQLELKPHATDGNFDYVEGRMTLESPNVAAGATLVKMPVVVVSIPTARYDGDALKARDAAGDLPLTLQDDPPTPTMAERRWLAARATQGDVVITFRAPPREITPTTRNGPLFDLRANGGGMTGAGVTFIPIPDTTFAYRVSLKWDLSAVAPGSRGVWSLGEGDVDATVPASTIAFSFYAAGPLQSYPAQPTPEFGMYWLLQPPVDTDALAQGIQHLYGYMSKFFHDEGQPYRVFIRKNFNHGNGGTALARSFTFGWSESTAPTLDSLQSLLAHEMTHNWPAMSGDHGDTAWYSEGAAEYYSILLSHRAGVTSLDQFQHEVNERAAGYYTNPYVRLTNREAAKIFWSDWSAQRVPYGRGFMYLAKVDAQIRAKSGGKRSLDDLVVPMFESKQSGEPPSIEDWVKLVTAEIGPRAQRDYDDMVAGKLLVPPKNSFAPCFKVAKHQERPYVLGFDNASLNGQPKIVKGLVKGSAAAVAGLRDGDEVLEFVDPLELQRERTRQMVLTVRRNGESLRIEYLPRGKPAVAYKWERVSGVPETECRL</sequence>
<feature type="signal peptide" evidence="1">
    <location>
        <begin position="1"/>
        <end position="27"/>
    </location>
</feature>
<accession>A0ABS1WXD6</accession>
<evidence type="ECO:0000313" key="4">
    <source>
        <dbReference type="Proteomes" id="UP000661077"/>
    </source>
</evidence>
<keyword evidence="4" id="KW-1185">Reference proteome</keyword>
<dbReference type="PROSITE" id="PS50106">
    <property type="entry name" value="PDZ"/>
    <property type="match status" value="1"/>
</dbReference>
<dbReference type="Gene3D" id="2.30.42.10">
    <property type="match status" value="1"/>
</dbReference>
<gene>
    <name evidence="3" type="ORF">JM946_12750</name>
</gene>
<reference evidence="3 4" key="1">
    <citation type="journal article" date="2021" name="Int. J. Syst. Evol. Microbiol.">
        <title>Steroidobacter gossypii sp. nov., isolated from soil of cotton cropping field.</title>
        <authorList>
            <person name="Huang R."/>
            <person name="Yang S."/>
            <person name="Zhen C."/>
            <person name="Liu W."/>
        </authorList>
    </citation>
    <scope>NUCLEOTIDE SEQUENCE [LARGE SCALE GENOMIC DNA]</scope>
    <source>
        <strain evidence="3 4">S1-65</strain>
    </source>
</reference>
<evidence type="ECO:0000259" key="2">
    <source>
        <dbReference type="PROSITE" id="PS50106"/>
    </source>
</evidence>
<protein>
    <recommendedName>
        <fullName evidence="2">PDZ domain-containing protein</fullName>
    </recommendedName>
</protein>
<evidence type="ECO:0000313" key="3">
    <source>
        <dbReference type="EMBL" id="MBM0105628.1"/>
    </source>
</evidence>
<feature type="domain" description="PDZ" evidence="2">
    <location>
        <begin position="471"/>
        <end position="554"/>
    </location>
</feature>
<dbReference type="InterPro" id="IPR036034">
    <property type="entry name" value="PDZ_sf"/>
</dbReference>
<dbReference type="EMBL" id="JAEVLS010000002">
    <property type="protein sequence ID" value="MBM0105628.1"/>
    <property type="molecule type" value="Genomic_DNA"/>
</dbReference>
<name>A0ABS1WXD6_9GAMM</name>